<dbReference type="InterPro" id="IPR004629">
    <property type="entry name" value="WecG_TagA_CpsF"/>
</dbReference>
<proteinExistence type="predicted"/>
<dbReference type="EMBL" id="BIXY01000035">
    <property type="protein sequence ID" value="GCF09070.1"/>
    <property type="molecule type" value="Genomic_DNA"/>
</dbReference>
<dbReference type="Proteomes" id="UP000322530">
    <property type="component" value="Unassembled WGS sequence"/>
</dbReference>
<accession>A0A5A5TC37</accession>
<dbReference type="GO" id="GO:0016758">
    <property type="term" value="F:hexosyltransferase activity"/>
    <property type="evidence" value="ECO:0007669"/>
    <property type="project" value="TreeGrafter"/>
</dbReference>
<protein>
    <submittedName>
        <fullName evidence="3">WecB/TagA/CpsF family glycosyl transferase</fullName>
    </submittedName>
</protein>
<reference evidence="3 4" key="1">
    <citation type="submission" date="2019-01" db="EMBL/GenBank/DDBJ databases">
        <title>Draft genome sequence of Dictyobacter sp. Uno17.</title>
        <authorList>
            <person name="Wang C.M."/>
            <person name="Zheng Y."/>
            <person name="Sakai Y."/>
            <person name="Abe K."/>
            <person name="Yokota A."/>
            <person name="Yabe S."/>
        </authorList>
    </citation>
    <scope>NUCLEOTIDE SEQUENCE [LARGE SCALE GENOMIC DNA]</scope>
    <source>
        <strain evidence="3 4">Uno17</strain>
    </source>
</reference>
<evidence type="ECO:0000256" key="2">
    <source>
        <dbReference type="ARBA" id="ARBA00022679"/>
    </source>
</evidence>
<dbReference type="PANTHER" id="PTHR34136">
    <property type="match status" value="1"/>
</dbReference>
<keyword evidence="1" id="KW-0328">Glycosyltransferase</keyword>
<gene>
    <name evidence="3" type="ORF">KDI_26340</name>
</gene>
<dbReference type="Pfam" id="PF03808">
    <property type="entry name" value="Glyco_tran_WecG"/>
    <property type="match status" value="1"/>
</dbReference>
<name>A0A5A5TC37_9CHLR</name>
<sequence length="264" mass="29493">MVHMFNTLPFTVPPSVYVLGVRVDRLTRRQVVASLEHIIALARSSQDPLPCQQIITVNPEFVMAAQRNTLFRQCINQAALVMADGIGIVLAARYLRQPTPERVTGVDTLVDLAHLCASHSYRLYLLGAAPGIAEEAAQRLLNLAPGLMIAGTYAGSPAPAEEDEIIERIRTSQADVLCVAYGAPAQDLWIQRNLSRLPVAVAMGVGGSFDFLTGRQRRAPRWLQQLGLEWLYRLYREPWRWRRMLALPQFALQVVLKGHKLYDA</sequence>
<evidence type="ECO:0000313" key="3">
    <source>
        <dbReference type="EMBL" id="GCF09070.1"/>
    </source>
</evidence>
<organism evidence="3 4">
    <name type="scientific">Dictyobacter arantiisoli</name>
    <dbReference type="NCBI Taxonomy" id="2014874"/>
    <lineage>
        <taxon>Bacteria</taxon>
        <taxon>Bacillati</taxon>
        <taxon>Chloroflexota</taxon>
        <taxon>Ktedonobacteria</taxon>
        <taxon>Ktedonobacterales</taxon>
        <taxon>Dictyobacteraceae</taxon>
        <taxon>Dictyobacter</taxon>
    </lineage>
</organism>
<keyword evidence="4" id="KW-1185">Reference proteome</keyword>
<dbReference type="AlphaFoldDB" id="A0A5A5TC37"/>
<dbReference type="CDD" id="cd06533">
    <property type="entry name" value="Glyco_transf_WecG_TagA"/>
    <property type="match status" value="1"/>
</dbReference>
<evidence type="ECO:0000256" key="1">
    <source>
        <dbReference type="ARBA" id="ARBA00022676"/>
    </source>
</evidence>
<keyword evidence="2 3" id="KW-0808">Transferase</keyword>
<dbReference type="PANTHER" id="PTHR34136:SF1">
    <property type="entry name" value="UDP-N-ACETYL-D-MANNOSAMINURONIC ACID TRANSFERASE"/>
    <property type="match status" value="1"/>
</dbReference>
<comment type="caution">
    <text evidence="3">The sequence shown here is derived from an EMBL/GenBank/DDBJ whole genome shotgun (WGS) entry which is preliminary data.</text>
</comment>
<dbReference type="NCBIfam" id="TIGR00696">
    <property type="entry name" value="wecG_tagA_cpsF"/>
    <property type="match status" value="1"/>
</dbReference>
<evidence type="ECO:0000313" key="4">
    <source>
        <dbReference type="Proteomes" id="UP000322530"/>
    </source>
</evidence>